<dbReference type="EMBL" id="JBGLYH010000002">
    <property type="protein sequence ID" value="MEZ7195408.1"/>
    <property type="molecule type" value="Genomic_DNA"/>
</dbReference>
<evidence type="ECO:0000313" key="2">
    <source>
        <dbReference type="EMBL" id="MEZ7195408.1"/>
    </source>
</evidence>
<reference evidence="2 3" key="1">
    <citation type="submission" date="2024-08" db="EMBL/GenBank/DDBJ databases">
        <title>Sulfate-reducing bacteria isolated from formation water of the oil field in Kazakhstan and description of Pseudodesulfovibrio sp.</title>
        <authorList>
            <person name="Bidzhieva S.K."/>
            <person name="Tourova T.P."/>
            <person name="Grouzdev D.S."/>
            <person name="Beletsky A.V."/>
            <person name="Sokolova D.S."/>
            <person name="Samigullina S.R."/>
            <person name="Poltaraus A.B."/>
            <person name="Avtukh A.N."/>
            <person name="Tereshina V.M."/>
            <person name="Zhaparov N.S."/>
            <person name="Mardanov A.V."/>
            <person name="Nazina T.N."/>
        </authorList>
    </citation>
    <scope>NUCLEOTIDE SEQUENCE [LARGE SCALE GENOMIC DNA]</scope>
    <source>
        <strain evidence="2 3">9FUS</strain>
    </source>
</reference>
<feature type="compositionally biased region" description="Low complexity" evidence="1">
    <location>
        <begin position="631"/>
        <end position="653"/>
    </location>
</feature>
<feature type="compositionally biased region" description="Gly residues" evidence="1">
    <location>
        <begin position="613"/>
        <end position="630"/>
    </location>
</feature>
<feature type="region of interest" description="Disordered" evidence="1">
    <location>
        <begin position="610"/>
        <end position="674"/>
    </location>
</feature>
<evidence type="ECO:0000256" key="1">
    <source>
        <dbReference type="SAM" id="MobiDB-lite"/>
    </source>
</evidence>
<proteinExistence type="predicted"/>
<evidence type="ECO:0000313" key="3">
    <source>
        <dbReference type="Proteomes" id="UP001568698"/>
    </source>
</evidence>
<dbReference type="InterPro" id="IPR056909">
    <property type="entry name" value="SU10_portal"/>
</dbReference>
<dbReference type="Proteomes" id="UP001568698">
    <property type="component" value="Unassembled WGS sequence"/>
</dbReference>
<comment type="caution">
    <text evidence="2">The sequence shown here is derived from an EMBL/GenBank/DDBJ whole genome shotgun (WGS) entry which is preliminary data.</text>
</comment>
<dbReference type="RefSeq" id="WP_371384959.1">
    <property type="nucleotide sequence ID" value="NZ_JBGLYH010000002.1"/>
</dbReference>
<gene>
    <name evidence="2" type="ORF">AB6M95_01490</name>
</gene>
<evidence type="ECO:0008006" key="4">
    <source>
        <dbReference type="Google" id="ProtNLM"/>
    </source>
</evidence>
<organism evidence="2 3">
    <name type="scientific">Pseudodesulfovibrio karagichevae</name>
    <dbReference type="NCBI Taxonomy" id="3239305"/>
    <lineage>
        <taxon>Bacteria</taxon>
        <taxon>Pseudomonadati</taxon>
        <taxon>Thermodesulfobacteriota</taxon>
        <taxon>Desulfovibrionia</taxon>
        <taxon>Desulfovibrionales</taxon>
        <taxon>Desulfovibrionaceae</taxon>
    </lineage>
</organism>
<sequence>MKIKISDEEILELIQPDIDQAEDWARQLSEERKRCSDLYNREKLGNEQDGFSQHVAAVVFDTINWLLPGLDAIFTHPDFFTVLMENNDRAEKNKKLLRNQLFSQQDGATQLLTYMEVALRYHNGVIKVWFDEQYDTMSEEFDELNQVQFAMLQQDGYQAAKFDQVETMQEDGTVIVTYQNVKMVKREEIFRGPKVEALPPWEFLISPGAKSIDDARVVIHRTRKTIDEITRKERSGVYRKGSAAAAAEEKHDDLDVPELREEWEAIYTTDDLDVAGIEGNAFDTGSERLGPGMTVFVDEIHTRLDIDGDGLLENVIIRKTGTVILSVEESPYRRPPFRAGKLFNVPFRFEGAPLPLHLEGDQREMTNLQRIFTDASAEAAYGTMVTSDATFANQWAKRTIGDTLLHPSLQAGSYDNVKPDAPGKTILDAIEMKRTDYERTSGVNSLNQGLTADSMGKTATGTMALQNAGQQRQKFYAKLLGGPLKKVLKDMMWINQTWPPKEAFTLIGKDAVQITPEDLQGRHDIEIEVGVGPQDRMQQAQVLEQHFQKLAKALIPAGVAGPEHLIRTERKIGKLMGVSVDDLQFSDEEFNTLQRMQQTIQQLQGQLQQITGGMNGQGPGPGPGAQGIPGGAIPARGAGPQAQGQPVLQQGHQGLPGGPGAEHPAPVPDGAGQI</sequence>
<accession>A0ABV4JXG5</accession>
<dbReference type="Pfam" id="PF23899">
    <property type="entry name" value="SU10_portal"/>
    <property type="match status" value="1"/>
</dbReference>
<protein>
    <recommendedName>
        <fullName evidence="4">Portal protein</fullName>
    </recommendedName>
</protein>
<keyword evidence="3" id="KW-1185">Reference proteome</keyword>
<name>A0ABV4JXG5_9BACT</name>